<dbReference type="InterPro" id="IPR012678">
    <property type="entry name" value="Ribosomal_uL23/eL15/eS24_sf"/>
</dbReference>
<evidence type="ECO:0000256" key="5">
    <source>
        <dbReference type="SAM" id="MobiDB-lite"/>
    </source>
</evidence>
<proteinExistence type="inferred from homology"/>
<evidence type="ECO:0000256" key="4">
    <source>
        <dbReference type="ARBA" id="ARBA00035481"/>
    </source>
</evidence>
<dbReference type="GO" id="GO:0006412">
    <property type="term" value="P:translation"/>
    <property type="evidence" value="ECO:0007669"/>
    <property type="project" value="InterPro"/>
</dbReference>
<comment type="caution">
    <text evidence="6">The sequence shown here is derived from an EMBL/GenBank/DDBJ whole genome shotgun (WGS) entry which is preliminary data.</text>
</comment>
<dbReference type="Gene3D" id="3.30.70.330">
    <property type="match status" value="1"/>
</dbReference>
<name>A0A0G1X2A3_9BACT</name>
<dbReference type="InterPro" id="IPR013025">
    <property type="entry name" value="Ribosomal_uL23-like"/>
</dbReference>
<accession>A0A0G1X2A3</accession>
<keyword evidence="2 6" id="KW-0689">Ribosomal protein</keyword>
<sequence length="130" mass="14145">MALFSKKISKPASEAPVKEKKTKMEKATPVSIATSGGNAVAQVLKHARITEKASMHQSEGVYTFDIAEGATKNQVTQAVFALYKVTPRLVRVVKVPSKVRRNARTGKMGIKRGGRKAYVFLKKGETITIA</sequence>
<comment type="similarity">
    <text evidence="1">Belongs to the universal ribosomal protein uL23 family.</text>
</comment>
<dbReference type="Proteomes" id="UP000034273">
    <property type="component" value="Unassembled WGS sequence"/>
</dbReference>
<feature type="region of interest" description="Disordered" evidence="5">
    <location>
        <begin position="1"/>
        <end position="29"/>
    </location>
</feature>
<feature type="compositionally biased region" description="Basic and acidic residues" evidence="5">
    <location>
        <begin position="16"/>
        <end position="26"/>
    </location>
</feature>
<keyword evidence="3" id="KW-0687">Ribonucleoprotein</keyword>
<reference evidence="6 7" key="1">
    <citation type="journal article" date="2015" name="Nature">
        <title>rRNA introns, odd ribosomes, and small enigmatic genomes across a large radiation of phyla.</title>
        <authorList>
            <person name="Brown C.T."/>
            <person name="Hug L.A."/>
            <person name="Thomas B.C."/>
            <person name="Sharon I."/>
            <person name="Castelle C.J."/>
            <person name="Singh A."/>
            <person name="Wilkins M.J."/>
            <person name="Williams K.H."/>
            <person name="Banfield J.F."/>
        </authorList>
    </citation>
    <scope>NUCLEOTIDE SEQUENCE [LARGE SCALE GENOMIC DNA]</scope>
</reference>
<evidence type="ECO:0000256" key="1">
    <source>
        <dbReference type="ARBA" id="ARBA00006700"/>
    </source>
</evidence>
<dbReference type="GO" id="GO:1990904">
    <property type="term" value="C:ribonucleoprotein complex"/>
    <property type="evidence" value="ECO:0007669"/>
    <property type="project" value="UniProtKB-KW"/>
</dbReference>
<evidence type="ECO:0000256" key="2">
    <source>
        <dbReference type="ARBA" id="ARBA00022980"/>
    </source>
</evidence>
<dbReference type="SUPFAM" id="SSF54189">
    <property type="entry name" value="Ribosomal proteins S24e, L23 and L15e"/>
    <property type="match status" value="1"/>
</dbReference>
<dbReference type="InterPro" id="IPR012677">
    <property type="entry name" value="Nucleotide-bd_a/b_plait_sf"/>
</dbReference>
<dbReference type="STRING" id="1618671.UY67_C0001G0022"/>
<evidence type="ECO:0000313" key="7">
    <source>
        <dbReference type="Proteomes" id="UP000034273"/>
    </source>
</evidence>
<dbReference type="AlphaFoldDB" id="A0A0G1X2A3"/>
<dbReference type="EMBL" id="LCQW01000001">
    <property type="protein sequence ID" value="KKW25020.1"/>
    <property type="molecule type" value="Genomic_DNA"/>
</dbReference>
<evidence type="ECO:0000256" key="3">
    <source>
        <dbReference type="ARBA" id="ARBA00023274"/>
    </source>
</evidence>
<dbReference type="GO" id="GO:0003735">
    <property type="term" value="F:structural constituent of ribosome"/>
    <property type="evidence" value="ECO:0007669"/>
    <property type="project" value="InterPro"/>
</dbReference>
<gene>
    <name evidence="6" type="ORF">UY67_C0001G0022</name>
</gene>
<organism evidence="6 7">
    <name type="scientific">Candidatus Kaiserbacteria bacterium GW2011_GWA2_52_12</name>
    <dbReference type="NCBI Taxonomy" id="1618671"/>
    <lineage>
        <taxon>Bacteria</taxon>
        <taxon>Candidatus Kaiseribacteriota</taxon>
    </lineage>
</organism>
<protein>
    <recommendedName>
        <fullName evidence="4">50S ribosomal protein L23</fullName>
    </recommendedName>
</protein>
<evidence type="ECO:0000313" key="6">
    <source>
        <dbReference type="EMBL" id="KKW25020.1"/>
    </source>
</evidence>
<dbReference type="GO" id="GO:0005840">
    <property type="term" value="C:ribosome"/>
    <property type="evidence" value="ECO:0007669"/>
    <property type="project" value="UniProtKB-KW"/>
</dbReference>
<dbReference type="Pfam" id="PF00276">
    <property type="entry name" value="Ribosomal_L23"/>
    <property type="match status" value="1"/>
</dbReference>